<evidence type="ECO:0000256" key="3">
    <source>
        <dbReference type="ARBA" id="ARBA00022801"/>
    </source>
</evidence>
<dbReference type="SMART" id="SM00228">
    <property type="entry name" value="PDZ"/>
    <property type="match status" value="1"/>
</dbReference>
<dbReference type="PANTHER" id="PTHR32060:SF30">
    <property type="entry name" value="CARBOXY-TERMINAL PROCESSING PROTEASE CTPA"/>
    <property type="match status" value="1"/>
</dbReference>
<sequence length="584" mass="64023" precursor="true">MSRFARVWAGLALCTLCLSSMGADNRASAQPPITIQPPAFDSSTDGQLTKSPVISQATPIELSKEQRAIDAGLALESARKWNEAIRHYEKASRDFPESRTLYQRLVISRLHYDVNRRYVDQSFLEATKTLSAAEALDLYSEILANLETHYVETTQLPRILLHGTAALEIALTQQKFIDNQLSLDSDVAREAVEEFRLGIHQRISQRPSNNRYDLRGTVALVAEMANAEIGLSPTAVILEYVSGAVSTLDPYTRLLSGDQLDEMFSNIEGNFVGLGIELKTSSDALQILSVIPGGPAAEAGIMAGEKIIRVETAHTKQTNPDVAADLLRGPEHSEVSLTVVDRNGRPRELSVERRRVEVPCVENVHLVDPVTRIGYLRLTNFQKTTTRDVERALWELHRQGMRALVLDVRGNPGGLLSAAVEVADRFLDNGRIVTTRGRNARENYDYVAHRANTWSVPLAVLIDGDSASASEIFAGAIADSARGSIVGQRSYGKGSVQGIFRMQSAKFGLCLTTAKFYSPKGREISLNGVLPTIAVENDPDQETYIAARPDQSGRILTDKEDVVLQRAIESLASSSAQISQRTGE</sequence>
<comment type="caution">
    <text evidence="9">The sequence shown here is derived from an EMBL/GenBank/DDBJ whole genome shotgun (WGS) entry which is preliminary data.</text>
</comment>
<dbReference type="Gene3D" id="3.30.750.44">
    <property type="match status" value="1"/>
</dbReference>
<dbReference type="GO" id="GO:0007165">
    <property type="term" value="P:signal transduction"/>
    <property type="evidence" value="ECO:0007669"/>
    <property type="project" value="TreeGrafter"/>
</dbReference>
<dbReference type="Pfam" id="PF17820">
    <property type="entry name" value="PDZ_6"/>
    <property type="match status" value="1"/>
</dbReference>
<reference evidence="9 10" key="1">
    <citation type="submission" date="2019-02" db="EMBL/GenBank/DDBJ databases">
        <title>Deep-cultivation of Planctomycetes and their phenomic and genomic characterization uncovers novel biology.</title>
        <authorList>
            <person name="Wiegand S."/>
            <person name="Jogler M."/>
            <person name="Boedeker C."/>
            <person name="Pinto D."/>
            <person name="Vollmers J."/>
            <person name="Rivas-Marin E."/>
            <person name="Kohn T."/>
            <person name="Peeters S.H."/>
            <person name="Heuer A."/>
            <person name="Rast P."/>
            <person name="Oberbeckmann S."/>
            <person name="Bunk B."/>
            <person name="Jeske O."/>
            <person name="Meyerdierks A."/>
            <person name="Storesund J.E."/>
            <person name="Kallscheuer N."/>
            <person name="Luecker S."/>
            <person name="Lage O.M."/>
            <person name="Pohl T."/>
            <person name="Merkel B.J."/>
            <person name="Hornburger P."/>
            <person name="Mueller R.-W."/>
            <person name="Bruemmer F."/>
            <person name="Labrenz M."/>
            <person name="Spormann A.M."/>
            <person name="Op Den Camp H."/>
            <person name="Overmann J."/>
            <person name="Amann R."/>
            <person name="Jetten M.S.M."/>
            <person name="Mascher T."/>
            <person name="Medema M.H."/>
            <person name="Devos D.P."/>
            <person name="Kaster A.-K."/>
            <person name="Ovreas L."/>
            <person name="Rohde M."/>
            <person name="Galperin M.Y."/>
            <person name="Jogler C."/>
        </authorList>
    </citation>
    <scope>NUCLEOTIDE SEQUENCE [LARGE SCALE GENOMIC DNA]</scope>
    <source>
        <strain evidence="9 10">Pla52n</strain>
    </source>
</reference>
<keyword evidence="10" id="KW-1185">Reference proteome</keyword>
<feature type="chain" id="PRO_5023025725" evidence="7">
    <location>
        <begin position="23"/>
        <end position="584"/>
    </location>
</feature>
<dbReference type="Gene3D" id="2.30.42.10">
    <property type="match status" value="1"/>
</dbReference>
<evidence type="ECO:0000256" key="6">
    <source>
        <dbReference type="SAM" id="MobiDB-lite"/>
    </source>
</evidence>
<accession>A0A5C6B323</accession>
<evidence type="ECO:0000256" key="1">
    <source>
        <dbReference type="ARBA" id="ARBA00009179"/>
    </source>
</evidence>
<keyword evidence="3 5" id="KW-0378">Hydrolase</keyword>
<dbReference type="SUPFAM" id="SSF52096">
    <property type="entry name" value="ClpP/crotonase"/>
    <property type="match status" value="1"/>
</dbReference>
<evidence type="ECO:0000256" key="4">
    <source>
        <dbReference type="ARBA" id="ARBA00022825"/>
    </source>
</evidence>
<dbReference type="SUPFAM" id="SSF50156">
    <property type="entry name" value="PDZ domain-like"/>
    <property type="match status" value="1"/>
</dbReference>
<dbReference type="InterPro" id="IPR041489">
    <property type="entry name" value="PDZ_6"/>
</dbReference>
<dbReference type="EC" id="3.4.21.-" evidence="9"/>
<evidence type="ECO:0000313" key="9">
    <source>
        <dbReference type="EMBL" id="TWU05902.1"/>
    </source>
</evidence>
<comment type="similarity">
    <text evidence="1 5">Belongs to the peptidase S41A family.</text>
</comment>
<dbReference type="Proteomes" id="UP000320176">
    <property type="component" value="Unassembled WGS sequence"/>
</dbReference>
<name>A0A5C6B323_9BACT</name>
<keyword evidence="7" id="KW-0732">Signal</keyword>
<dbReference type="CDD" id="cd07560">
    <property type="entry name" value="Peptidase_S41_CPP"/>
    <property type="match status" value="1"/>
</dbReference>
<feature type="signal peptide" evidence="7">
    <location>
        <begin position="1"/>
        <end position="22"/>
    </location>
</feature>
<dbReference type="InterPro" id="IPR029045">
    <property type="entry name" value="ClpP/crotonase-like_dom_sf"/>
</dbReference>
<dbReference type="GO" id="GO:0004175">
    <property type="term" value="F:endopeptidase activity"/>
    <property type="evidence" value="ECO:0007669"/>
    <property type="project" value="TreeGrafter"/>
</dbReference>
<dbReference type="InterPro" id="IPR001478">
    <property type="entry name" value="PDZ"/>
</dbReference>
<organism evidence="9 10">
    <name type="scientific">Stieleria varia</name>
    <dbReference type="NCBI Taxonomy" id="2528005"/>
    <lineage>
        <taxon>Bacteria</taxon>
        <taxon>Pseudomonadati</taxon>
        <taxon>Planctomycetota</taxon>
        <taxon>Planctomycetia</taxon>
        <taxon>Pirellulales</taxon>
        <taxon>Pirellulaceae</taxon>
        <taxon>Stieleria</taxon>
    </lineage>
</organism>
<evidence type="ECO:0000256" key="7">
    <source>
        <dbReference type="SAM" id="SignalP"/>
    </source>
</evidence>
<dbReference type="EMBL" id="SJPN01000002">
    <property type="protein sequence ID" value="TWU05902.1"/>
    <property type="molecule type" value="Genomic_DNA"/>
</dbReference>
<gene>
    <name evidence="9" type="ORF">Pla52n_16180</name>
</gene>
<protein>
    <submittedName>
        <fullName evidence="9">Putative CtpA-like serine protease</fullName>
        <ecNumber evidence="9">3.4.21.-</ecNumber>
    </submittedName>
</protein>
<dbReference type="GO" id="GO:0030288">
    <property type="term" value="C:outer membrane-bounded periplasmic space"/>
    <property type="evidence" value="ECO:0007669"/>
    <property type="project" value="TreeGrafter"/>
</dbReference>
<evidence type="ECO:0000256" key="2">
    <source>
        <dbReference type="ARBA" id="ARBA00022670"/>
    </source>
</evidence>
<dbReference type="Gene3D" id="3.90.226.10">
    <property type="entry name" value="2-enoyl-CoA Hydratase, Chain A, domain 1"/>
    <property type="match status" value="1"/>
</dbReference>
<dbReference type="AlphaFoldDB" id="A0A5C6B323"/>
<keyword evidence="4 5" id="KW-0720">Serine protease</keyword>
<dbReference type="InterPro" id="IPR036034">
    <property type="entry name" value="PDZ_sf"/>
</dbReference>
<dbReference type="PROSITE" id="PS50106">
    <property type="entry name" value="PDZ"/>
    <property type="match status" value="1"/>
</dbReference>
<dbReference type="GO" id="GO:0008236">
    <property type="term" value="F:serine-type peptidase activity"/>
    <property type="evidence" value="ECO:0007669"/>
    <property type="project" value="UniProtKB-KW"/>
</dbReference>
<evidence type="ECO:0000259" key="8">
    <source>
        <dbReference type="PROSITE" id="PS50106"/>
    </source>
</evidence>
<feature type="domain" description="PDZ" evidence="8">
    <location>
        <begin position="268"/>
        <end position="328"/>
    </location>
</feature>
<keyword evidence="2 5" id="KW-0645">Protease</keyword>
<dbReference type="SMART" id="SM00245">
    <property type="entry name" value="TSPc"/>
    <property type="match status" value="1"/>
</dbReference>
<dbReference type="PANTHER" id="PTHR32060">
    <property type="entry name" value="TAIL-SPECIFIC PROTEASE"/>
    <property type="match status" value="1"/>
</dbReference>
<dbReference type="NCBIfam" id="TIGR00225">
    <property type="entry name" value="prc"/>
    <property type="match status" value="1"/>
</dbReference>
<dbReference type="CDD" id="cd06782">
    <property type="entry name" value="cpPDZ_CPP-like"/>
    <property type="match status" value="1"/>
</dbReference>
<feature type="region of interest" description="Disordered" evidence="6">
    <location>
        <begin position="27"/>
        <end position="47"/>
    </location>
</feature>
<dbReference type="InterPro" id="IPR004447">
    <property type="entry name" value="Peptidase_S41A"/>
</dbReference>
<evidence type="ECO:0000256" key="5">
    <source>
        <dbReference type="RuleBase" id="RU004404"/>
    </source>
</evidence>
<dbReference type="Pfam" id="PF03572">
    <property type="entry name" value="Peptidase_S41"/>
    <property type="match status" value="1"/>
</dbReference>
<proteinExistence type="inferred from homology"/>
<dbReference type="GO" id="GO:0006508">
    <property type="term" value="P:proteolysis"/>
    <property type="evidence" value="ECO:0007669"/>
    <property type="project" value="UniProtKB-KW"/>
</dbReference>
<evidence type="ECO:0000313" key="10">
    <source>
        <dbReference type="Proteomes" id="UP000320176"/>
    </source>
</evidence>
<dbReference type="InterPro" id="IPR005151">
    <property type="entry name" value="Tail-specific_protease"/>
</dbReference>